<sequence length="306" mass="32532">MLDDDDTAACLGSTAAEGRTKALTAHDQPASQPRSHRAPLRAHWQSECPNRRQPRATPSPAARWRTRDAMPPQQRPEAKGRNETDEKGGFGHGSVALALALLPAPWPGLAHGPLAQRAAAVRPCPDMWDLGFGLARRLHSTTTAAAHTSPVLDRETLITGPGLVPDLDERQPGRGGFWPTNAPTVARREATAGPRRWSSLGLLGLLGLPGLLFFLHPSHSPGDLCAGASRLDSGFPASQAAVKSAGETKDTLPRPQRGEARRKRAALAALRPPEPRRRSGGGRAMIISMSAVDGNNGLAHRGMSMN</sequence>
<dbReference type="EMBL" id="JAWRVI010000027">
    <property type="protein sequence ID" value="KAK4088102.1"/>
    <property type="molecule type" value="Genomic_DNA"/>
</dbReference>
<feature type="compositionally biased region" description="Basic and acidic residues" evidence="1">
    <location>
        <begin position="76"/>
        <end position="89"/>
    </location>
</feature>
<feature type="region of interest" description="Disordered" evidence="1">
    <location>
        <begin position="237"/>
        <end position="283"/>
    </location>
</feature>
<protein>
    <submittedName>
        <fullName evidence="2">Uncharacterized protein</fullName>
    </submittedName>
</protein>
<evidence type="ECO:0000256" key="1">
    <source>
        <dbReference type="SAM" id="MobiDB-lite"/>
    </source>
</evidence>
<feature type="compositionally biased region" description="Basic and acidic residues" evidence="1">
    <location>
        <begin position="246"/>
        <end position="259"/>
    </location>
</feature>
<comment type="caution">
    <text evidence="2">The sequence shown here is derived from an EMBL/GenBank/DDBJ whole genome shotgun (WGS) entry which is preliminary data.</text>
</comment>
<accession>A0ABR0BVS2</accession>
<keyword evidence="3" id="KW-1185">Reference proteome</keyword>
<gene>
    <name evidence="2" type="ORF">Purlil1_7581</name>
</gene>
<name>A0ABR0BVS2_PURLI</name>
<dbReference type="Proteomes" id="UP001287286">
    <property type="component" value="Unassembled WGS sequence"/>
</dbReference>
<reference evidence="2 3" key="1">
    <citation type="journal article" date="2024" name="Microbiol. Resour. Announc.">
        <title>Genome annotations for the ascomycete fungi Trichoderma harzianum, Trichoderma aggressivum, and Purpureocillium lilacinum.</title>
        <authorList>
            <person name="Beijen E.P.W."/>
            <person name="Ohm R.A."/>
        </authorList>
    </citation>
    <scope>NUCLEOTIDE SEQUENCE [LARGE SCALE GENOMIC DNA]</scope>
    <source>
        <strain evidence="2 3">CBS 150709</strain>
    </source>
</reference>
<feature type="region of interest" description="Disordered" evidence="1">
    <location>
        <begin position="1"/>
        <end position="90"/>
    </location>
</feature>
<proteinExistence type="predicted"/>
<organism evidence="2 3">
    <name type="scientific">Purpureocillium lilacinum</name>
    <name type="common">Paecilomyces lilacinus</name>
    <dbReference type="NCBI Taxonomy" id="33203"/>
    <lineage>
        <taxon>Eukaryota</taxon>
        <taxon>Fungi</taxon>
        <taxon>Dikarya</taxon>
        <taxon>Ascomycota</taxon>
        <taxon>Pezizomycotina</taxon>
        <taxon>Sordariomycetes</taxon>
        <taxon>Hypocreomycetidae</taxon>
        <taxon>Hypocreales</taxon>
        <taxon>Ophiocordycipitaceae</taxon>
        <taxon>Purpureocillium</taxon>
    </lineage>
</organism>
<evidence type="ECO:0000313" key="3">
    <source>
        <dbReference type="Proteomes" id="UP001287286"/>
    </source>
</evidence>
<evidence type="ECO:0000313" key="2">
    <source>
        <dbReference type="EMBL" id="KAK4088102.1"/>
    </source>
</evidence>